<dbReference type="InterPro" id="IPR037256">
    <property type="entry name" value="ASC_dom_sf"/>
</dbReference>
<dbReference type="InterPro" id="IPR014756">
    <property type="entry name" value="Ig_E-set"/>
</dbReference>
<dbReference type="AlphaFoldDB" id="G7K0M9"/>
<reference evidence="4" key="3">
    <citation type="submission" date="2015-04" db="UniProtKB">
        <authorList>
            <consortium name="EnsemblPlants"/>
        </authorList>
    </citation>
    <scope>IDENTIFICATION</scope>
    <source>
        <strain evidence="4">cv. Jemalong A17</strain>
    </source>
</reference>
<sequence length="306" mass="35227">MSLCYLKSIPGLLSKDKSDYYNKKSWFVFVFVMGSNSRGKDGEGTSGINTVDDDDDSFEYLQELNFVPYETLLQNNMNTNGFVASFVMQQVPVIVMQRPQPQPPQALMQNRYVETVIHEKLKSVRITWIHGGTNVSIAGSWNNWETVEALLRVGQHFVIVKTLPISIYYYRFIVDGQWTHAPEFPSDLDDSGYVYNILDLQDYIPQRLQKSEDPESPPSSYDNIFLNEDEFNKPPPELPPQIPVTITQEEASTSNIDQVPSSTHVDLNHLYINKSDGDQFVTLRSTHRFQHKFVTTILYKSLQRER</sequence>
<gene>
    <name evidence="4" type="primary">11421783</name>
    <name evidence="3" type="ordered locus">MTR_5g098510</name>
</gene>
<dbReference type="Gene3D" id="6.20.250.60">
    <property type="match status" value="1"/>
</dbReference>
<dbReference type="EnsemblPlants" id="AET01014">
    <property type="protein sequence ID" value="AET01014"/>
    <property type="gene ID" value="MTR_5g098510"/>
</dbReference>
<dbReference type="InterPro" id="IPR013783">
    <property type="entry name" value="Ig-like_fold"/>
</dbReference>
<proteinExistence type="inferred from homology"/>
<dbReference type="OMA" id="SVRITWI"/>
<dbReference type="SMART" id="SM01010">
    <property type="entry name" value="AMPKBI"/>
    <property type="match status" value="1"/>
</dbReference>
<dbReference type="PaxDb" id="3880-AET01014"/>
<evidence type="ECO:0000313" key="4">
    <source>
        <dbReference type="EnsemblPlants" id="AET01014"/>
    </source>
</evidence>
<dbReference type="CDD" id="cd02859">
    <property type="entry name" value="E_set_AMPKbeta_like_N"/>
    <property type="match status" value="1"/>
</dbReference>
<evidence type="ECO:0000313" key="3">
    <source>
        <dbReference type="EMBL" id="AET01014.1"/>
    </source>
</evidence>
<dbReference type="Gene3D" id="2.60.40.10">
    <property type="entry name" value="Immunoglobulins"/>
    <property type="match status" value="1"/>
</dbReference>
<dbReference type="Proteomes" id="UP000002051">
    <property type="component" value="Chromosome 5"/>
</dbReference>
<feature type="domain" description="Association with the SNF1 complex (ASC)" evidence="2">
    <location>
        <begin position="214"/>
        <end position="302"/>
    </location>
</feature>
<dbReference type="InterPro" id="IPR006828">
    <property type="entry name" value="ASC_dom"/>
</dbReference>
<organism evidence="3 5">
    <name type="scientific">Medicago truncatula</name>
    <name type="common">Barrel medic</name>
    <name type="synonym">Medicago tribuloides</name>
    <dbReference type="NCBI Taxonomy" id="3880"/>
    <lineage>
        <taxon>Eukaryota</taxon>
        <taxon>Viridiplantae</taxon>
        <taxon>Streptophyta</taxon>
        <taxon>Embryophyta</taxon>
        <taxon>Tracheophyta</taxon>
        <taxon>Spermatophyta</taxon>
        <taxon>Magnoliopsida</taxon>
        <taxon>eudicotyledons</taxon>
        <taxon>Gunneridae</taxon>
        <taxon>Pentapetalae</taxon>
        <taxon>rosids</taxon>
        <taxon>fabids</taxon>
        <taxon>Fabales</taxon>
        <taxon>Fabaceae</taxon>
        <taxon>Papilionoideae</taxon>
        <taxon>50 kb inversion clade</taxon>
        <taxon>NPAAA clade</taxon>
        <taxon>Hologalegina</taxon>
        <taxon>IRL clade</taxon>
        <taxon>Trifolieae</taxon>
        <taxon>Medicago</taxon>
    </lineage>
</organism>
<keyword evidence="5" id="KW-1185">Reference proteome</keyword>
<dbReference type="InterPro" id="IPR043554">
    <property type="entry name" value="KINB"/>
</dbReference>
<dbReference type="SUPFAM" id="SSF81296">
    <property type="entry name" value="E set domains"/>
    <property type="match status" value="1"/>
</dbReference>
<comment type="similarity">
    <text evidence="1">Belongs to the 5'-AMP-activated protein kinase beta subunit family.</text>
</comment>
<evidence type="ECO:0000313" key="5">
    <source>
        <dbReference type="Proteomes" id="UP000002051"/>
    </source>
</evidence>
<dbReference type="InterPro" id="IPR032640">
    <property type="entry name" value="AMPK1_CBM"/>
</dbReference>
<evidence type="ECO:0000259" key="2">
    <source>
        <dbReference type="SMART" id="SM01010"/>
    </source>
</evidence>
<name>G7K0M9_MEDTR</name>
<dbReference type="PANTHER" id="PTHR46316">
    <property type="entry name" value="SNF1-RELATED PROTEIN KINASE REGULATORY SUBUNIT BETA-1"/>
    <property type="match status" value="1"/>
</dbReference>
<dbReference type="SUPFAM" id="SSF160219">
    <property type="entry name" value="AMPKBI-like"/>
    <property type="match status" value="1"/>
</dbReference>
<dbReference type="STRING" id="3880.G7K0M9"/>
<dbReference type="Pfam" id="PF16561">
    <property type="entry name" value="AMPK1_CBM"/>
    <property type="match status" value="1"/>
</dbReference>
<evidence type="ECO:0000256" key="1">
    <source>
        <dbReference type="ARBA" id="ARBA00010926"/>
    </source>
</evidence>
<reference evidence="3 4" key="2">
    <citation type="journal article" date="2014" name="BMC Genomics">
        <title>An improved genome release (version Mt4.0) for the model legume Medicago truncatula.</title>
        <authorList>
            <person name="Tang H."/>
            <person name="Krishnakumar V."/>
            <person name="Bidwell S."/>
            <person name="Rosen B."/>
            <person name="Chan A."/>
            <person name="Zhou S."/>
            <person name="Gentzbittel L."/>
            <person name="Childs K.L."/>
            <person name="Yandell M."/>
            <person name="Gundlach H."/>
            <person name="Mayer K.F."/>
            <person name="Schwartz D.C."/>
            <person name="Town C.D."/>
        </authorList>
    </citation>
    <scope>GENOME REANNOTATION</scope>
    <source>
        <strain evidence="3">A17</strain>
        <strain evidence="4">cv. Jemalong A17</strain>
    </source>
</reference>
<dbReference type="GO" id="GO:0009507">
    <property type="term" value="C:chloroplast"/>
    <property type="evidence" value="ECO:0007669"/>
    <property type="project" value="UniProtKB-ARBA"/>
</dbReference>
<accession>G7K0M9</accession>
<protein>
    <submittedName>
        <fullName evidence="3">SNF1-related kinase regulatory subunit beta-2</fullName>
    </submittedName>
</protein>
<dbReference type="PANTHER" id="PTHR46316:SF6">
    <property type="entry name" value="ASSOCIATION WITH THE SNF1 COMPLEX (ASC) DOMAIN-CONTAINING PROTEIN"/>
    <property type="match status" value="1"/>
</dbReference>
<dbReference type="OrthoDB" id="531008at2759"/>
<dbReference type="eggNOG" id="KOG1616">
    <property type="taxonomic scope" value="Eukaryota"/>
</dbReference>
<dbReference type="ExpressionAtlas" id="G7K0M9">
    <property type="expression patterns" value="differential"/>
</dbReference>
<dbReference type="EMBL" id="CM001221">
    <property type="protein sequence ID" value="AET01014.1"/>
    <property type="molecule type" value="Genomic_DNA"/>
</dbReference>
<dbReference type="Pfam" id="PF04739">
    <property type="entry name" value="AMPKBI"/>
    <property type="match status" value="1"/>
</dbReference>
<reference evidence="3 4" key="1">
    <citation type="journal article" date="2011" name="Nature">
        <title>The Medicago genome provides insight into the evolution of rhizobial symbioses.</title>
        <authorList>
            <person name="Young N.D."/>
            <person name="Debelle F."/>
            <person name="Oldroyd G.E."/>
            <person name="Geurts R."/>
            <person name="Cannon S.B."/>
            <person name="Udvardi M.K."/>
            <person name="Benedito V.A."/>
            <person name="Mayer K.F."/>
            <person name="Gouzy J."/>
            <person name="Schoof H."/>
            <person name="Van de Peer Y."/>
            <person name="Proost S."/>
            <person name="Cook D.R."/>
            <person name="Meyers B.C."/>
            <person name="Spannagl M."/>
            <person name="Cheung F."/>
            <person name="De Mita S."/>
            <person name="Krishnakumar V."/>
            <person name="Gundlach H."/>
            <person name="Zhou S."/>
            <person name="Mudge J."/>
            <person name="Bharti A.K."/>
            <person name="Murray J.D."/>
            <person name="Naoumkina M.A."/>
            <person name="Rosen B."/>
            <person name="Silverstein K.A."/>
            <person name="Tang H."/>
            <person name="Rombauts S."/>
            <person name="Zhao P.X."/>
            <person name="Zhou P."/>
            <person name="Barbe V."/>
            <person name="Bardou P."/>
            <person name="Bechner M."/>
            <person name="Bellec A."/>
            <person name="Berger A."/>
            <person name="Berges H."/>
            <person name="Bidwell S."/>
            <person name="Bisseling T."/>
            <person name="Choisne N."/>
            <person name="Couloux A."/>
            <person name="Denny R."/>
            <person name="Deshpande S."/>
            <person name="Dai X."/>
            <person name="Doyle J.J."/>
            <person name="Dudez A.M."/>
            <person name="Farmer A.D."/>
            <person name="Fouteau S."/>
            <person name="Franken C."/>
            <person name="Gibelin C."/>
            <person name="Gish J."/>
            <person name="Goldstein S."/>
            <person name="Gonzalez A.J."/>
            <person name="Green P.J."/>
            <person name="Hallab A."/>
            <person name="Hartog M."/>
            <person name="Hua A."/>
            <person name="Humphray S.J."/>
            <person name="Jeong D.H."/>
            <person name="Jing Y."/>
            <person name="Jocker A."/>
            <person name="Kenton S.M."/>
            <person name="Kim D.J."/>
            <person name="Klee K."/>
            <person name="Lai H."/>
            <person name="Lang C."/>
            <person name="Lin S."/>
            <person name="Macmil S.L."/>
            <person name="Magdelenat G."/>
            <person name="Matthews L."/>
            <person name="McCorrison J."/>
            <person name="Monaghan E.L."/>
            <person name="Mun J.H."/>
            <person name="Najar F.Z."/>
            <person name="Nicholson C."/>
            <person name="Noirot C."/>
            <person name="O'Bleness M."/>
            <person name="Paule C.R."/>
            <person name="Poulain J."/>
            <person name="Prion F."/>
            <person name="Qin B."/>
            <person name="Qu C."/>
            <person name="Retzel E.F."/>
            <person name="Riddle C."/>
            <person name="Sallet E."/>
            <person name="Samain S."/>
            <person name="Samson N."/>
            <person name="Sanders I."/>
            <person name="Saurat O."/>
            <person name="Scarpelli C."/>
            <person name="Schiex T."/>
            <person name="Segurens B."/>
            <person name="Severin A.J."/>
            <person name="Sherrier D.J."/>
            <person name="Shi R."/>
            <person name="Sims S."/>
            <person name="Singer S.R."/>
            <person name="Sinharoy S."/>
            <person name="Sterck L."/>
            <person name="Viollet A."/>
            <person name="Wang B.B."/>
            <person name="Wang K."/>
            <person name="Wang M."/>
            <person name="Wang X."/>
            <person name="Warfsmann J."/>
            <person name="Weissenbach J."/>
            <person name="White D.D."/>
            <person name="White J.D."/>
            <person name="Wiley G.B."/>
            <person name="Wincker P."/>
            <person name="Xing Y."/>
            <person name="Yang L."/>
            <person name="Yao Z."/>
            <person name="Ying F."/>
            <person name="Zhai J."/>
            <person name="Zhou L."/>
            <person name="Zuber A."/>
            <person name="Denarie J."/>
            <person name="Dixon R.A."/>
            <person name="May G.D."/>
            <person name="Schwartz D.C."/>
            <person name="Rogers J."/>
            <person name="Quetier F."/>
            <person name="Town C.D."/>
            <person name="Roe B.A."/>
        </authorList>
    </citation>
    <scope>NUCLEOTIDE SEQUENCE [LARGE SCALE GENOMIC DNA]</scope>
    <source>
        <strain evidence="3">A17</strain>
        <strain evidence="4">cv. Jemalong A17</strain>
    </source>
</reference>